<feature type="region of interest" description="Disordered" evidence="1">
    <location>
        <begin position="53"/>
        <end position="74"/>
    </location>
</feature>
<name>A0AAW4KY21_VIBCL</name>
<protein>
    <submittedName>
        <fullName evidence="2">Uncharacterized protein</fullName>
    </submittedName>
</protein>
<evidence type="ECO:0000313" key="2">
    <source>
        <dbReference type="EMBL" id="MBS7674845.1"/>
    </source>
</evidence>
<dbReference type="EMBL" id="JAHBND010000621">
    <property type="protein sequence ID" value="MBS7674845.1"/>
    <property type="molecule type" value="Genomic_DNA"/>
</dbReference>
<evidence type="ECO:0000313" key="3">
    <source>
        <dbReference type="Proteomes" id="UP001196338"/>
    </source>
</evidence>
<evidence type="ECO:0000256" key="1">
    <source>
        <dbReference type="SAM" id="MobiDB-lite"/>
    </source>
</evidence>
<reference evidence="2" key="2">
    <citation type="submission" date="2023-08" db="EMBL/GenBank/DDBJ databases">
        <title>Vibrio cholerae Outbreaks in Tanzania Exemplify Founder Flush: Simultaneous Increases in Population Size and Genetic Diversity.</title>
        <authorList>
            <person name="Debes A.K."/>
            <person name="Mohammed A."/>
            <person name="Maseke I."/>
            <person name="Almeida M."/>
            <person name="Li S."/>
            <person name="Matimba H."/>
            <person name="Joachim A."/>
            <person name="Mizinduko M."/>
            <person name="Nyanga S."/>
            <person name="Kelly M."/>
            <person name="Kachwamba Y."/>
            <person name="Schaffer A.M."/>
            <person name="Nyanga A.S."/>
            <person name="Mghamba J."/>
            <person name="Mosha F.S."/>
            <person name="Sack D.A."/>
            <person name="Stine O.C."/>
        </authorList>
    </citation>
    <scope>NUCLEOTIDE SEQUENCE</scope>
    <source>
        <strain evidence="2">TDS0091212</strain>
    </source>
</reference>
<proteinExistence type="predicted"/>
<dbReference type="AlphaFoldDB" id="A0AAW4KY21"/>
<organism evidence="2 3">
    <name type="scientific">Vibrio cholerae</name>
    <dbReference type="NCBI Taxonomy" id="666"/>
    <lineage>
        <taxon>Bacteria</taxon>
        <taxon>Pseudomonadati</taxon>
        <taxon>Pseudomonadota</taxon>
        <taxon>Gammaproteobacteria</taxon>
        <taxon>Vibrionales</taxon>
        <taxon>Vibrionaceae</taxon>
        <taxon>Vibrio</taxon>
    </lineage>
</organism>
<gene>
    <name evidence="2" type="ORF">KIN13_15605</name>
</gene>
<comment type="caution">
    <text evidence="2">The sequence shown here is derived from an EMBL/GenBank/DDBJ whole genome shotgun (WGS) entry which is preliminary data.</text>
</comment>
<feature type="non-terminal residue" evidence="2">
    <location>
        <position position="1"/>
    </location>
</feature>
<dbReference type="Proteomes" id="UP001196338">
    <property type="component" value="Unassembled WGS sequence"/>
</dbReference>
<dbReference type="RefSeq" id="WP_213421081.1">
    <property type="nucleotide sequence ID" value="NZ_JAHBND010000621.1"/>
</dbReference>
<dbReference type="Gene3D" id="3.30.420.430">
    <property type="match status" value="1"/>
</dbReference>
<accession>A0AAW4KY21</accession>
<feature type="non-terminal residue" evidence="2">
    <location>
        <position position="100"/>
    </location>
</feature>
<sequence length="100" mass="10459">GLWAFELSQPLAHGEHTFTVVSAGVSSDPFTLNIDGASPQPDPVKPSIDTVFDSFGDTGDIPNGGTTDDAKPTLVGSSTPNAYIRIYDNGTFIGHTYADS</sequence>
<reference evidence="2" key="1">
    <citation type="submission" date="2021-05" db="EMBL/GenBank/DDBJ databases">
        <authorList>
            <person name="Stine C."/>
        </authorList>
    </citation>
    <scope>NUCLEOTIDE SEQUENCE</scope>
    <source>
        <strain evidence="2">TDS0091212</strain>
    </source>
</reference>